<dbReference type="GO" id="GO:0003700">
    <property type="term" value="F:DNA-binding transcription factor activity"/>
    <property type="evidence" value="ECO:0007669"/>
    <property type="project" value="InterPro"/>
</dbReference>
<dbReference type="InterPro" id="IPR003851">
    <property type="entry name" value="Znf_Dof"/>
</dbReference>
<dbReference type="PROSITE" id="PS01361">
    <property type="entry name" value="ZF_DOF_1"/>
    <property type="match status" value="1"/>
</dbReference>
<dbReference type="RefSeq" id="XP_003060366.1">
    <property type="nucleotide sequence ID" value="XM_003060320.1"/>
</dbReference>
<dbReference type="eggNOG" id="ENOG502QSI8">
    <property type="taxonomic scope" value="Eukaryota"/>
</dbReference>
<dbReference type="InterPro" id="IPR045174">
    <property type="entry name" value="Dof"/>
</dbReference>
<keyword evidence="1" id="KW-0479">Metal-binding</keyword>
<dbReference type="Pfam" id="PF02701">
    <property type="entry name" value="Zn_ribbon_Dof"/>
    <property type="match status" value="1"/>
</dbReference>
<dbReference type="KEGG" id="mpp:MICPUCDRAFT_60094"/>
<dbReference type="GO" id="GO:0046872">
    <property type="term" value="F:metal ion binding"/>
    <property type="evidence" value="ECO:0007669"/>
    <property type="project" value="UniProtKB-KW"/>
</dbReference>
<evidence type="ECO:0000256" key="3">
    <source>
        <dbReference type="ARBA" id="ARBA00023015"/>
    </source>
</evidence>
<name>C1MXB4_MICPC</name>
<gene>
    <name evidence="9" type="ORF">MICPUCDRAFT_60094</name>
</gene>
<evidence type="ECO:0000256" key="5">
    <source>
        <dbReference type="ARBA" id="ARBA00023163"/>
    </source>
</evidence>
<reference evidence="9 10" key="1">
    <citation type="journal article" date="2009" name="Science">
        <title>Green evolution and dynamic adaptations revealed by genomes of the marine picoeukaryotes Micromonas.</title>
        <authorList>
            <person name="Worden A.Z."/>
            <person name="Lee J.H."/>
            <person name="Mock T."/>
            <person name="Rouze P."/>
            <person name="Simmons M.P."/>
            <person name="Aerts A.L."/>
            <person name="Allen A.E."/>
            <person name="Cuvelier M.L."/>
            <person name="Derelle E."/>
            <person name="Everett M.V."/>
            <person name="Foulon E."/>
            <person name="Grimwood J."/>
            <person name="Gundlach H."/>
            <person name="Henrissat B."/>
            <person name="Napoli C."/>
            <person name="McDonald S.M."/>
            <person name="Parker M.S."/>
            <person name="Rombauts S."/>
            <person name="Salamov A."/>
            <person name="Von Dassow P."/>
            <person name="Badger J.H."/>
            <person name="Coutinho P.M."/>
            <person name="Demir E."/>
            <person name="Dubchak I."/>
            <person name="Gentemann C."/>
            <person name="Eikrem W."/>
            <person name="Gready J.E."/>
            <person name="John U."/>
            <person name="Lanier W."/>
            <person name="Lindquist E.A."/>
            <person name="Lucas S."/>
            <person name="Mayer K.F."/>
            <person name="Moreau H."/>
            <person name="Not F."/>
            <person name="Otillar R."/>
            <person name="Panaud O."/>
            <person name="Pangilinan J."/>
            <person name="Paulsen I."/>
            <person name="Piegu B."/>
            <person name="Poliakov A."/>
            <person name="Robbens S."/>
            <person name="Schmutz J."/>
            <person name="Toulza E."/>
            <person name="Wyss T."/>
            <person name="Zelensky A."/>
            <person name="Zhou K."/>
            <person name="Armbrust E.V."/>
            <person name="Bhattacharya D."/>
            <person name="Goodenough U.W."/>
            <person name="Van de Peer Y."/>
            <person name="Grigoriev I.V."/>
        </authorList>
    </citation>
    <scope>NUCLEOTIDE SEQUENCE [LARGE SCALE GENOMIC DNA]</scope>
    <source>
        <strain evidence="9 10">CCMP1545</strain>
    </source>
</reference>
<sequence>MPGPIGSSPYRASRARLARQRLILFIFPTLTRLLPLSLLAQDAILAAAADELRSSSGSANGDEDDHAGKKSSPTSTIKGNSNASGKGGKGGKDAGKSGKAGNDAKPGKAKAEKSVATVASRKSTTGADGGGDKGDDAANGGDDAEPAVELEANGRPKLPRPEGITPCPRCASEETKFCYYNNYNIKQPRYFCRGCQRYWTAGGMLRNVPVGAGRRKNKNGAGHAAGLGAHDEDPSVVAGRILASASARGHGAGGAAGAGQLGGLAQAAAAAAAKVAAAYAMGAVGAQARDRRDGSSDGSATEAEDGAAGAGPRSDTGGFPSLRAGSEVSGAEHASGVPFAAAGARSAAAPRAV</sequence>
<dbReference type="AlphaFoldDB" id="C1MXB4"/>
<evidence type="ECO:0000259" key="8">
    <source>
        <dbReference type="PROSITE" id="PS50884"/>
    </source>
</evidence>
<keyword evidence="6" id="KW-0539">Nucleus</keyword>
<dbReference type="OrthoDB" id="1927254at2759"/>
<organism evidence="10">
    <name type="scientific">Micromonas pusilla (strain CCMP1545)</name>
    <name type="common">Picoplanktonic green alga</name>
    <dbReference type="NCBI Taxonomy" id="564608"/>
    <lineage>
        <taxon>Eukaryota</taxon>
        <taxon>Viridiplantae</taxon>
        <taxon>Chlorophyta</taxon>
        <taxon>Mamiellophyceae</taxon>
        <taxon>Mamiellales</taxon>
        <taxon>Mamiellaceae</taxon>
        <taxon>Micromonas</taxon>
    </lineage>
</organism>
<evidence type="ECO:0000256" key="4">
    <source>
        <dbReference type="ARBA" id="ARBA00023125"/>
    </source>
</evidence>
<dbReference type="Proteomes" id="UP000001876">
    <property type="component" value="Unassembled WGS sequence"/>
</dbReference>
<evidence type="ECO:0000256" key="7">
    <source>
        <dbReference type="SAM" id="MobiDB-lite"/>
    </source>
</evidence>
<feature type="domain" description="Dof-type" evidence="8">
    <location>
        <begin position="165"/>
        <end position="219"/>
    </location>
</feature>
<dbReference type="PANTHER" id="PTHR31089">
    <property type="entry name" value="CYCLIC DOF FACTOR 2"/>
    <property type="match status" value="1"/>
</dbReference>
<evidence type="ECO:0000256" key="2">
    <source>
        <dbReference type="ARBA" id="ARBA00022833"/>
    </source>
</evidence>
<keyword evidence="4" id="KW-0238">DNA-binding</keyword>
<dbReference type="PROSITE" id="PS50884">
    <property type="entry name" value="ZF_DOF_2"/>
    <property type="match status" value="1"/>
</dbReference>
<dbReference type="GeneID" id="9686101"/>
<evidence type="ECO:0000313" key="10">
    <source>
        <dbReference type="Proteomes" id="UP000001876"/>
    </source>
</evidence>
<dbReference type="PANTHER" id="PTHR31089:SF22">
    <property type="entry name" value="CYCLIC DOF FACTOR 4"/>
    <property type="match status" value="1"/>
</dbReference>
<keyword evidence="3" id="KW-0805">Transcription regulation</keyword>
<keyword evidence="2" id="KW-0862">Zinc</keyword>
<dbReference type="STRING" id="564608.C1MXB4"/>
<dbReference type="EMBL" id="GG663742">
    <property type="protein sequence ID" value="EEH55135.1"/>
    <property type="molecule type" value="Genomic_DNA"/>
</dbReference>
<proteinExistence type="predicted"/>
<feature type="region of interest" description="Disordered" evidence="7">
    <location>
        <begin position="54"/>
        <end position="144"/>
    </location>
</feature>
<evidence type="ECO:0000256" key="1">
    <source>
        <dbReference type="ARBA" id="ARBA00022723"/>
    </source>
</evidence>
<keyword evidence="10" id="KW-1185">Reference proteome</keyword>
<evidence type="ECO:0000313" key="9">
    <source>
        <dbReference type="EMBL" id="EEH55135.1"/>
    </source>
</evidence>
<evidence type="ECO:0000256" key="6">
    <source>
        <dbReference type="ARBA" id="ARBA00023242"/>
    </source>
</evidence>
<accession>C1MXB4</accession>
<keyword evidence="5" id="KW-0804">Transcription</keyword>
<feature type="compositionally biased region" description="Low complexity" evidence="7">
    <location>
        <begin position="297"/>
        <end position="311"/>
    </location>
</feature>
<protein>
    <submittedName>
        <fullName evidence="9">Dof-like transcription factor</fullName>
    </submittedName>
</protein>
<feature type="region of interest" description="Disordered" evidence="7">
    <location>
        <begin position="286"/>
        <end position="331"/>
    </location>
</feature>
<dbReference type="GO" id="GO:0003677">
    <property type="term" value="F:DNA binding"/>
    <property type="evidence" value="ECO:0007669"/>
    <property type="project" value="UniProtKB-KW"/>
</dbReference>